<protein>
    <submittedName>
        <fullName evidence="1">Uncharacterized protein</fullName>
    </submittedName>
</protein>
<dbReference type="AlphaFoldDB" id="A0A4C1TFS5"/>
<evidence type="ECO:0000313" key="2">
    <source>
        <dbReference type="Proteomes" id="UP000299102"/>
    </source>
</evidence>
<evidence type="ECO:0000313" key="1">
    <source>
        <dbReference type="EMBL" id="GBP12267.1"/>
    </source>
</evidence>
<name>A0A4C1TFS5_EUMVA</name>
<proteinExistence type="predicted"/>
<keyword evidence="2" id="KW-1185">Reference proteome</keyword>
<accession>A0A4C1TFS5</accession>
<sequence length="194" mass="21391">MASARGFARLVTERIPKFCVSTDHALDHDPDRCLVFDSDPDLVLGGNLSHYQFLSQRNYTVSPHLLKANTCELAIEQKTNIGALKILAPLKKYIVKTEILSIIILADIRTRNHMRKYQGQGLISGGAYNKSEREEASAIQTYIESNLLKAIDNRYTFNLGNGHKSLEENSGERGGCSSISKPASQITALAVADL</sequence>
<gene>
    <name evidence="1" type="ORF">EVAR_6434_1</name>
</gene>
<reference evidence="1 2" key="1">
    <citation type="journal article" date="2019" name="Commun. Biol.">
        <title>The bagworm genome reveals a unique fibroin gene that provides high tensile strength.</title>
        <authorList>
            <person name="Kono N."/>
            <person name="Nakamura H."/>
            <person name="Ohtoshi R."/>
            <person name="Tomita M."/>
            <person name="Numata K."/>
            <person name="Arakawa K."/>
        </authorList>
    </citation>
    <scope>NUCLEOTIDE SEQUENCE [LARGE SCALE GENOMIC DNA]</scope>
</reference>
<organism evidence="1 2">
    <name type="scientific">Eumeta variegata</name>
    <name type="common">Bagworm moth</name>
    <name type="synonym">Eumeta japonica</name>
    <dbReference type="NCBI Taxonomy" id="151549"/>
    <lineage>
        <taxon>Eukaryota</taxon>
        <taxon>Metazoa</taxon>
        <taxon>Ecdysozoa</taxon>
        <taxon>Arthropoda</taxon>
        <taxon>Hexapoda</taxon>
        <taxon>Insecta</taxon>
        <taxon>Pterygota</taxon>
        <taxon>Neoptera</taxon>
        <taxon>Endopterygota</taxon>
        <taxon>Lepidoptera</taxon>
        <taxon>Glossata</taxon>
        <taxon>Ditrysia</taxon>
        <taxon>Tineoidea</taxon>
        <taxon>Psychidae</taxon>
        <taxon>Oiketicinae</taxon>
        <taxon>Eumeta</taxon>
    </lineage>
</organism>
<comment type="caution">
    <text evidence="1">The sequence shown here is derived from an EMBL/GenBank/DDBJ whole genome shotgun (WGS) entry which is preliminary data.</text>
</comment>
<dbReference type="EMBL" id="BGZK01000050">
    <property type="protein sequence ID" value="GBP12267.1"/>
    <property type="molecule type" value="Genomic_DNA"/>
</dbReference>
<dbReference type="Proteomes" id="UP000299102">
    <property type="component" value="Unassembled WGS sequence"/>
</dbReference>